<accession>M5U892</accession>
<evidence type="ECO:0000313" key="2">
    <source>
        <dbReference type="Proteomes" id="UP000011885"/>
    </source>
</evidence>
<comment type="caution">
    <text evidence="1">The sequence shown here is derived from an EMBL/GenBank/DDBJ whole genome shotgun (WGS) entry which is preliminary data.</text>
</comment>
<proteinExistence type="predicted"/>
<dbReference type="OrthoDB" id="1495450at2"/>
<gene>
    <name evidence="1" type="ORF">RSSM_06408</name>
</gene>
<dbReference type="PATRIC" id="fig|1263870.3.peg.6791"/>
<dbReference type="RefSeq" id="WP_008688327.1">
    <property type="nucleotide sequence ID" value="NZ_ANOH01000445.1"/>
</dbReference>
<organism evidence="1 2">
    <name type="scientific">Rhodopirellula sallentina SM41</name>
    <dbReference type="NCBI Taxonomy" id="1263870"/>
    <lineage>
        <taxon>Bacteria</taxon>
        <taxon>Pseudomonadati</taxon>
        <taxon>Planctomycetota</taxon>
        <taxon>Planctomycetia</taxon>
        <taxon>Pirellulales</taxon>
        <taxon>Pirellulaceae</taxon>
        <taxon>Rhodopirellula</taxon>
    </lineage>
</organism>
<keyword evidence="2" id="KW-1185">Reference proteome</keyword>
<name>M5U892_9BACT</name>
<dbReference type="EMBL" id="ANOH01000445">
    <property type="protein sequence ID" value="EMI52168.1"/>
    <property type="molecule type" value="Genomic_DNA"/>
</dbReference>
<protein>
    <submittedName>
        <fullName evidence="1">RedB</fullName>
    </submittedName>
</protein>
<reference evidence="1 2" key="1">
    <citation type="journal article" date="2013" name="Mar. Genomics">
        <title>Expression of sulfatases in Rhodopirellula baltica and the diversity of sulfatases in the genus Rhodopirellula.</title>
        <authorList>
            <person name="Wegner C.E."/>
            <person name="Richter-Heitmann T."/>
            <person name="Klindworth A."/>
            <person name="Klockow C."/>
            <person name="Richter M."/>
            <person name="Achstetter T."/>
            <person name="Glockner F.O."/>
            <person name="Harder J."/>
        </authorList>
    </citation>
    <scope>NUCLEOTIDE SEQUENCE [LARGE SCALE GENOMIC DNA]</scope>
    <source>
        <strain evidence="1 2">SM41</strain>
    </source>
</reference>
<dbReference type="AlphaFoldDB" id="M5U892"/>
<dbReference type="Proteomes" id="UP000011885">
    <property type="component" value="Unassembled WGS sequence"/>
</dbReference>
<sequence length="129" mass="13857">MTACQGEVQVYAVFIKPTACCGEDGWERSDLWQSAERMPGVIVVLDEGGMEASCFRATTSGQVVMYDAAGDLCFSGGITSSRGHQGDNAGRAAIVKHIRHGESDVTNTPVYGCHLLHSTNVEETQCCQR</sequence>
<evidence type="ECO:0000313" key="1">
    <source>
        <dbReference type="EMBL" id="EMI52168.1"/>
    </source>
</evidence>